<evidence type="ECO:0000313" key="3">
    <source>
        <dbReference type="Proteomes" id="UP000770015"/>
    </source>
</evidence>
<feature type="compositionally biased region" description="Polar residues" evidence="1">
    <location>
        <begin position="460"/>
        <end position="475"/>
    </location>
</feature>
<keyword evidence="3" id="KW-1185">Reference proteome</keyword>
<evidence type="ECO:0000256" key="1">
    <source>
        <dbReference type="SAM" id="MobiDB-lite"/>
    </source>
</evidence>
<protein>
    <submittedName>
        <fullName evidence="2">Uncharacterized protein</fullName>
    </submittedName>
</protein>
<comment type="caution">
    <text evidence="2">The sequence shown here is derived from an EMBL/GenBank/DDBJ whole genome shotgun (WGS) entry which is preliminary data.</text>
</comment>
<gene>
    <name evidence="2" type="ORF">F5X68DRAFT_233904</name>
</gene>
<reference evidence="2" key="1">
    <citation type="journal article" date="2021" name="Nat. Commun.">
        <title>Genetic determinants of endophytism in the Arabidopsis root mycobiome.</title>
        <authorList>
            <person name="Mesny F."/>
            <person name="Miyauchi S."/>
            <person name="Thiergart T."/>
            <person name="Pickel B."/>
            <person name="Atanasova L."/>
            <person name="Karlsson M."/>
            <person name="Huettel B."/>
            <person name="Barry K.W."/>
            <person name="Haridas S."/>
            <person name="Chen C."/>
            <person name="Bauer D."/>
            <person name="Andreopoulos W."/>
            <person name="Pangilinan J."/>
            <person name="LaButti K."/>
            <person name="Riley R."/>
            <person name="Lipzen A."/>
            <person name="Clum A."/>
            <person name="Drula E."/>
            <person name="Henrissat B."/>
            <person name="Kohler A."/>
            <person name="Grigoriev I.V."/>
            <person name="Martin F.M."/>
            <person name="Hacquard S."/>
        </authorList>
    </citation>
    <scope>NUCLEOTIDE SEQUENCE</scope>
    <source>
        <strain evidence="2">MPI-SDFR-AT-0117</strain>
    </source>
</reference>
<dbReference type="Proteomes" id="UP000770015">
    <property type="component" value="Unassembled WGS sequence"/>
</dbReference>
<feature type="region of interest" description="Disordered" evidence="1">
    <location>
        <begin position="455"/>
        <end position="478"/>
    </location>
</feature>
<sequence>MASFDVMRLTPSQVTKRTRSLEQIAENLERYVQGLERGTVHWDIIVHLAQHMMVVNPKHQHDYDFRQNAPVMGSIGRQLRGRQFVDKLLYPAWVVQIGAAAARQNYNSECLLHRNLDPAVIDEIAVAELAGDQAIKKYKDQLPLPICDQDEAFMVMYENRRRGAHHSIVKAMKKDHMLVNDPYEVWKYVFRVRVATFFNTPSFMVGMNIRENHIMDQHLVSERLRALQHMADKQGSWLKSHIAAARASLLKMETFDDVHVLSMFLGSNSKITPTTESVILVSVAMWMHTPNDTRGECSVHFEAYRELVHILDEDSKTNPQVYDMWKSPSVHRPYPLLLAYLNEDDQGPQGLMALCKTNAGVEKHGRKQLAEDTACRKQIIEVKARQVKAEMKESYHQMPTSAEGRVRDGETGANERILHEAQGTKIHHDQKSKDAENRLVQDAHKLAHRGVQLFVKPEKSAQSPIPEQQKTTPSKQKLEEKSKQILIEILDEINSDGQFGDDSRWFCRLMKAVANPDQLFDHEKFDYLDTPDMLKGMKTHRLARLTRCVQRRKEFGGILVKLVAGRITSQMELGDMAVYFRRARIAVSKRRQNIPYGRMGRDRSYPGRSGFGVRPSIFLGRLYGRISVLFDRINLGVNVPVALTVLILRRSQDLLHLLDYCYSCSSHTRGHSPSHLPFLDRRQGTLPFSDIRCSLDYRWFDLISIQLLDYRFSYGTASSLLLFSPGLHCAHNRCPANCPGPYYDPCISLWGFISWIFCAVQPTEWWGS</sequence>
<dbReference type="OrthoDB" id="10508146at2759"/>
<accession>A0A9P8V8B8</accession>
<proteinExistence type="predicted"/>
<organism evidence="2 3">
    <name type="scientific">Plectosphaerella plurivora</name>
    <dbReference type="NCBI Taxonomy" id="936078"/>
    <lineage>
        <taxon>Eukaryota</taxon>
        <taxon>Fungi</taxon>
        <taxon>Dikarya</taxon>
        <taxon>Ascomycota</taxon>
        <taxon>Pezizomycotina</taxon>
        <taxon>Sordariomycetes</taxon>
        <taxon>Hypocreomycetidae</taxon>
        <taxon>Glomerellales</taxon>
        <taxon>Plectosphaerellaceae</taxon>
        <taxon>Plectosphaerella</taxon>
    </lineage>
</organism>
<evidence type="ECO:0000313" key="2">
    <source>
        <dbReference type="EMBL" id="KAH6682186.1"/>
    </source>
</evidence>
<name>A0A9P8V8B8_9PEZI</name>
<dbReference type="EMBL" id="JAGSXJ010000018">
    <property type="protein sequence ID" value="KAH6682186.1"/>
    <property type="molecule type" value="Genomic_DNA"/>
</dbReference>
<dbReference type="AlphaFoldDB" id="A0A9P8V8B8"/>